<feature type="region of interest" description="Disordered" evidence="3">
    <location>
        <begin position="185"/>
        <end position="213"/>
    </location>
</feature>
<keyword evidence="1" id="KW-0805">Transcription regulation</keyword>
<dbReference type="AlphaFoldDB" id="A0A9D5CGE6"/>
<evidence type="ECO:0000256" key="2">
    <source>
        <dbReference type="ARBA" id="ARBA00023163"/>
    </source>
</evidence>
<feature type="domain" description="NET" evidence="4">
    <location>
        <begin position="258"/>
        <end position="337"/>
    </location>
</feature>
<reference evidence="5" key="1">
    <citation type="submission" date="2021-03" db="EMBL/GenBank/DDBJ databases">
        <authorList>
            <person name="Li Z."/>
            <person name="Yang C."/>
        </authorList>
    </citation>
    <scope>NUCLEOTIDE SEQUENCE</scope>
    <source>
        <strain evidence="5">Dzin_1.0</strain>
        <tissue evidence="5">Leaf</tissue>
    </source>
</reference>
<dbReference type="PROSITE" id="PS51525">
    <property type="entry name" value="NET"/>
    <property type="match status" value="1"/>
</dbReference>
<gene>
    <name evidence="5" type="ORF">J5N97_020433</name>
</gene>
<dbReference type="PANTHER" id="PTHR45926">
    <property type="entry name" value="OSJNBA0053K19.4 PROTEIN"/>
    <property type="match status" value="1"/>
</dbReference>
<name>A0A9D5CGE6_9LILI</name>
<evidence type="ECO:0000313" key="5">
    <source>
        <dbReference type="EMBL" id="KAJ0972474.1"/>
    </source>
</evidence>
<dbReference type="InterPro" id="IPR027353">
    <property type="entry name" value="NET_dom"/>
</dbReference>
<evidence type="ECO:0000259" key="4">
    <source>
        <dbReference type="PROSITE" id="PS51525"/>
    </source>
</evidence>
<dbReference type="Proteomes" id="UP001085076">
    <property type="component" value="Miscellaneous, Linkage group lg05"/>
</dbReference>
<protein>
    <recommendedName>
        <fullName evidence="4">NET domain-containing protein</fullName>
    </recommendedName>
</protein>
<dbReference type="InterPro" id="IPR038336">
    <property type="entry name" value="NET_sf"/>
</dbReference>
<keyword evidence="2" id="KW-0804">Transcription</keyword>
<proteinExistence type="predicted"/>
<organism evidence="5 6">
    <name type="scientific">Dioscorea zingiberensis</name>
    <dbReference type="NCBI Taxonomy" id="325984"/>
    <lineage>
        <taxon>Eukaryota</taxon>
        <taxon>Viridiplantae</taxon>
        <taxon>Streptophyta</taxon>
        <taxon>Embryophyta</taxon>
        <taxon>Tracheophyta</taxon>
        <taxon>Spermatophyta</taxon>
        <taxon>Magnoliopsida</taxon>
        <taxon>Liliopsida</taxon>
        <taxon>Dioscoreales</taxon>
        <taxon>Dioscoreaceae</taxon>
        <taxon>Dioscorea</taxon>
    </lineage>
</organism>
<comment type="caution">
    <text evidence="5">The sequence shown here is derived from an EMBL/GenBank/DDBJ whole genome shotgun (WGS) entry which is preliminary data.</text>
</comment>
<evidence type="ECO:0000256" key="3">
    <source>
        <dbReference type="SAM" id="MobiDB-lite"/>
    </source>
</evidence>
<evidence type="ECO:0000256" key="1">
    <source>
        <dbReference type="ARBA" id="ARBA00023015"/>
    </source>
</evidence>
<evidence type="ECO:0000313" key="6">
    <source>
        <dbReference type="Proteomes" id="UP001085076"/>
    </source>
</evidence>
<dbReference type="Gene3D" id="1.20.1270.220">
    <property type="match status" value="1"/>
</dbReference>
<dbReference type="Pfam" id="PF17035">
    <property type="entry name" value="BET"/>
    <property type="match status" value="1"/>
</dbReference>
<accession>A0A9D5CGE6</accession>
<keyword evidence="6" id="KW-1185">Reference proteome</keyword>
<reference evidence="5" key="2">
    <citation type="journal article" date="2022" name="Hortic Res">
        <title>The genome of Dioscorea zingiberensis sheds light on the biosynthesis, origin and evolution of the medicinally important diosgenin saponins.</title>
        <authorList>
            <person name="Li Y."/>
            <person name="Tan C."/>
            <person name="Li Z."/>
            <person name="Guo J."/>
            <person name="Li S."/>
            <person name="Chen X."/>
            <person name="Wang C."/>
            <person name="Dai X."/>
            <person name="Yang H."/>
            <person name="Song W."/>
            <person name="Hou L."/>
            <person name="Xu J."/>
            <person name="Tong Z."/>
            <person name="Xu A."/>
            <person name="Yuan X."/>
            <person name="Wang W."/>
            <person name="Yang Q."/>
            <person name="Chen L."/>
            <person name="Sun Z."/>
            <person name="Wang K."/>
            <person name="Pan B."/>
            <person name="Chen J."/>
            <person name="Bao Y."/>
            <person name="Liu F."/>
            <person name="Qi X."/>
            <person name="Gang D.R."/>
            <person name="Wen J."/>
            <person name="Li J."/>
        </authorList>
    </citation>
    <scope>NUCLEOTIDE SEQUENCE</scope>
    <source>
        <strain evidence="5">Dzin_1.0</strain>
    </source>
</reference>
<dbReference type="EMBL" id="JAGGNH010000005">
    <property type="protein sequence ID" value="KAJ0972474.1"/>
    <property type="molecule type" value="Genomic_DNA"/>
</dbReference>
<dbReference type="OrthoDB" id="21449at2759"/>
<sequence>MRTTRFYPHNIHHYGGRPKVTTMVLENLKLLFPDSRISVLPILHHNHALPIIPLQPRTVRVGYHMMSKDSRENVFEPDYFGYWKHLFLELLSPNGDALLPLKESDTKSAAETCSVGENSSVSYFSGAISKGLSELKKEKLNLILKQSIASIDKEADEMLDNILATFQIEADLREKELLCCYSSASDEDLSEPSGSKKRKAPSPMPSYPDPHTSLTAKQVYDGIQAQGNGEIDHQAVEKYLNAMLAKLGKMEVDLEEFLNVLVSKCRPMNHAEKQQLGQLIRKLPSKSIDRVAEIIKYKSPSTGHDADTIHVDLEELDNLKLWRLYYYVETVAKANPL</sequence>